<sequence>MTVTTMPPWQQVVARKRETRDEAIRQFLNTQGAASVRLLSGLCGAALTVPQTWRVNELSNGTCPTASATSQETSFDRIGDLLGAISAGTLTATELCTTFIERAVAAHNRTNCLTEIIFADALQQANELDAFFEKHGRLVGPLHGVPMTLKDQFDVKGYDSTLGYVGRAFKPAEQDCVLVTLLKQMGAVIIAKSNLPQSIMWCETENPLFGLTVHPKNTEFTAGGSTGGEGTLLALQGTVVGWGTDIGGSIRIPSHMLGLYGLKPSSTRLPYQGVSVSTEGQEHVPSVIGPMSRSLDSLIDVTKAVIDSKPWDHDPKCAPLLWRNEMFTEVQSRPLVIALMRDDGVVRLHPPVARVLEEVASKLAKSGHEIVPWKPGTLHQECIDIMDQYYTADGGEDIKRDVAAGGEPFIPHVEALVNKGKAISVYEYWQLNKQKLAAQKRYLDLWNSNKSMSSGKPIDILLCPVMPHSAVPHRKCRWVGYTKVFNFVDYPSVVIPAGEVSKELDGAAVADMATYQPRNPLDEWNWSLFDVDTMDGMPIGVQVVARRLQEEKALGAAKAIVDILKGLNTTPETST</sequence>
<dbReference type="PIRSF" id="PIRSF001221">
    <property type="entry name" value="Amidase_fungi"/>
    <property type="match status" value="1"/>
</dbReference>
<dbReference type="Gene3D" id="3.90.1300.10">
    <property type="entry name" value="Amidase signature (AS) domain"/>
    <property type="match status" value="1"/>
</dbReference>
<feature type="binding site" evidence="4">
    <location>
        <begin position="246"/>
        <end position="249"/>
    </location>
    <ligand>
        <name>substrate</name>
    </ligand>
</feature>
<evidence type="ECO:0000259" key="5">
    <source>
        <dbReference type="Pfam" id="PF01425"/>
    </source>
</evidence>
<dbReference type="InterPro" id="IPR036928">
    <property type="entry name" value="AS_sf"/>
</dbReference>
<dbReference type="EMBL" id="WVTA01000007">
    <property type="protein sequence ID" value="KAK3208676.1"/>
    <property type="molecule type" value="Genomic_DNA"/>
</dbReference>
<dbReference type="PANTHER" id="PTHR46072:SF2">
    <property type="entry name" value="AMIDASE (EUROFUNG)"/>
    <property type="match status" value="1"/>
</dbReference>
<dbReference type="SUPFAM" id="SSF75304">
    <property type="entry name" value="Amidase signature (AS) enzymes"/>
    <property type="match status" value="1"/>
</dbReference>
<evidence type="ECO:0000256" key="4">
    <source>
        <dbReference type="PIRSR" id="PIRSR001221-2"/>
    </source>
</evidence>
<comment type="similarity">
    <text evidence="1">Belongs to the amidase family.</text>
</comment>
<dbReference type="InterPro" id="IPR023631">
    <property type="entry name" value="Amidase_dom"/>
</dbReference>
<feature type="active site" description="Charge relay system" evidence="3">
    <location>
        <position position="150"/>
    </location>
</feature>
<comment type="caution">
    <text evidence="6">The sequence shown here is derived from an EMBL/GenBank/DDBJ whole genome shotgun (WGS) entry which is preliminary data.</text>
</comment>
<feature type="active site" description="Acyl-ester intermediate" evidence="3">
    <location>
        <position position="249"/>
    </location>
</feature>
<dbReference type="PANTHER" id="PTHR46072">
    <property type="entry name" value="AMIDASE-RELATED-RELATED"/>
    <property type="match status" value="1"/>
</dbReference>
<feature type="domain" description="Amidase" evidence="5">
    <location>
        <begin position="94"/>
        <end position="553"/>
    </location>
</feature>
<dbReference type="AlphaFoldDB" id="A0AAN6LWX7"/>
<feature type="binding site" evidence="4">
    <location>
        <position position="199"/>
    </location>
    <ligand>
        <name>substrate</name>
    </ligand>
</feature>
<name>A0AAN6LWX7_9PLEO</name>
<evidence type="ECO:0000256" key="3">
    <source>
        <dbReference type="PIRSR" id="PIRSR001221-1"/>
    </source>
</evidence>
<protein>
    <recommendedName>
        <fullName evidence="5">Amidase domain-containing protein</fullName>
    </recommendedName>
</protein>
<dbReference type="Proteomes" id="UP001280581">
    <property type="component" value="Unassembled WGS sequence"/>
</dbReference>
<reference evidence="6 7" key="1">
    <citation type="submission" date="2021-02" db="EMBL/GenBank/DDBJ databases">
        <title>Genome assembly of Pseudopithomyces chartarum.</title>
        <authorList>
            <person name="Jauregui R."/>
            <person name="Singh J."/>
            <person name="Voisey C."/>
        </authorList>
    </citation>
    <scope>NUCLEOTIDE SEQUENCE [LARGE SCALE GENOMIC DNA]</scope>
    <source>
        <strain evidence="6 7">AGR01</strain>
    </source>
</reference>
<proteinExistence type="inferred from homology"/>
<dbReference type="Pfam" id="PF01425">
    <property type="entry name" value="Amidase"/>
    <property type="match status" value="1"/>
</dbReference>
<evidence type="ECO:0000313" key="6">
    <source>
        <dbReference type="EMBL" id="KAK3208676.1"/>
    </source>
</evidence>
<keyword evidence="7" id="KW-1185">Reference proteome</keyword>
<evidence type="ECO:0000256" key="2">
    <source>
        <dbReference type="ARBA" id="ARBA00022801"/>
    </source>
</evidence>
<evidence type="ECO:0000256" key="1">
    <source>
        <dbReference type="ARBA" id="ARBA00009199"/>
    </source>
</evidence>
<accession>A0AAN6LWX7</accession>
<organism evidence="6 7">
    <name type="scientific">Pseudopithomyces chartarum</name>
    <dbReference type="NCBI Taxonomy" id="1892770"/>
    <lineage>
        <taxon>Eukaryota</taxon>
        <taxon>Fungi</taxon>
        <taxon>Dikarya</taxon>
        <taxon>Ascomycota</taxon>
        <taxon>Pezizomycotina</taxon>
        <taxon>Dothideomycetes</taxon>
        <taxon>Pleosporomycetidae</taxon>
        <taxon>Pleosporales</taxon>
        <taxon>Massarineae</taxon>
        <taxon>Didymosphaeriaceae</taxon>
        <taxon>Pseudopithomyces</taxon>
    </lineage>
</organism>
<dbReference type="GO" id="GO:0016787">
    <property type="term" value="F:hydrolase activity"/>
    <property type="evidence" value="ECO:0007669"/>
    <property type="project" value="UniProtKB-KW"/>
</dbReference>
<evidence type="ECO:0000313" key="7">
    <source>
        <dbReference type="Proteomes" id="UP001280581"/>
    </source>
</evidence>
<feature type="active site" description="Charge relay system" evidence="3">
    <location>
        <position position="225"/>
    </location>
</feature>
<keyword evidence="2" id="KW-0378">Hydrolase</keyword>
<feature type="binding site" evidence="4">
    <location>
        <position position="225"/>
    </location>
    <ligand>
        <name>substrate</name>
    </ligand>
</feature>
<gene>
    <name evidence="6" type="ORF">GRF29_77g1526543</name>
</gene>